<evidence type="ECO:0000256" key="4">
    <source>
        <dbReference type="ARBA" id="ARBA00023004"/>
    </source>
</evidence>
<dbReference type="GO" id="GO:0005506">
    <property type="term" value="F:iron ion binding"/>
    <property type="evidence" value="ECO:0007669"/>
    <property type="project" value="InterPro"/>
</dbReference>
<keyword evidence="5" id="KW-1133">Transmembrane helix</keyword>
<evidence type="ECO:0000256" key="5">
    <source>
        <dbReference type="SAM" id="Phobius"/>
    </source>
</evidence>
<accession>A0AAU9SWR6</accession>
<dbReference type="AlphaFoldDB" id="A0AAU9SWR6"/>
<dbReference type="GO" id="GO:0016705">
    <property type="term" value="F:oxidoreductase activity, acting on paired donors, with incorporation or reduction of molecular oxygen"/>
    <property type="evidence" value="ECO:0007669"/>
    <property type="project" value="InterPro"/>
</dbReference>
<feature type="transmembrane region" description="Helical" evidence="5">
    <location>
        <begin position="14"/>
        <end position="35"/>
    </location>
</feature>
<evidence type="ECO:0000313" key="6">
    <source>
        <dbReference type="EMBL" id="CAH2072122.1"/>
    </source>
</evidence>
<dbReference type="InterPro" id="IPR001128">
    <property type="entry name" value="Cyt_P450"/>
</dbReference>
<dbReference type="Pfam" id="PF00067">
    <property type="entry name" value="p450"/>
    <property type="match status" value="1"/>
</dbReference>
<dbReference type="InterPro" id="IPR036396">
    <property type="entry name" value="Cyt_P450_sf"/>
</dbReference>
<name>A0AAU9SWR6_THLAR</name>
<sequence>ELNRKEMEEDHNKFLKTSVAVIIVFTTILVAKLITYSKTKKKSVRVPPVLQAWPPLIGTLLRFMKGPVLMLKEEYPKLGSVFTVKLLHKNITFLIGPEVSTHFFNAYESDLSQKEVYRFNVPTFGPGVFRFFADALKVNKLKGYVDQMTNKAEGYFSKWGESGEVDLSFELERLITLTASRCILGREVRDQLSDDVSTLFHDLDKGMLPISVLFPYLPIPAHRCRDRARAKLAQIFSKIIASRKRSGKSENDMLQCLIDSKYKDGRETSESEVTGLLIAALFAGQHTSSVTSTWTGAYLMREKHYLKEAKAEQKKLIEKHGGQDQLRYLI</sequence>
<feature type="non-terminal residue" evidence="6">
    <location>
        <position position="330"/>
    </location>
</feature>
<dbReference type="SUPFAM" id="SSF48264">
    <property type="entry name" value="Cytochrome P450"/>
    <property type="match status" value="1"/>
</dbReference>
<evidence type="ECO:0000256" key="2">
    <source>
        <dbReference type="ARBA" id="ARBA00022617"/>
    </source>
</evidence>
<reference evidence="6 7" key="1">
    <citation type="submission" date="2022-03" db="EMBL/GenBank/DDBJ databases">
        <authorList>
            <person name="Nunn A."/>
            <person name="Chopra R."/>
            <person name="Nunn A."/>
            <person name="Contreras Garrido A."/>
        </authorList>
    </citation>
    <scope>NUCLEOTIDE SEQUENCE [LARGE SCALE GENOMIC DNA]</scope>
</reference>
<dbReference type="Gene3D" id="1.10.630.10">
    <property type="entry name" value="Cytochrome P450"/>
    <property type="match status" value="1"/>
</dbReference>
<evidence type="ECO:0000256" key="3">
    <source>
        <dbReference type="ARBA" id="ARBA00022723"/>
    </source>
</evidence>
<dbReference type="InterPro" id="IPR002403">
    <property type="entry name" value="Cyt_P450_E_grp-IV"/>
</dbReference>
<evidence type="ECO:0000256" key="1">
    <source>
        <dbReference type="ARBA" id="ARBA00010617"/>
    </source>
</evidence>
<dbReference type="PRINTS" id="PR00465">
    <property type="entry name" value="EP450IV"/>
</dbReference>
<keyword evidence="2" id="KW-0349">Heme</keyword>
<dbReference type="EMBL" id="OU466862">
    <property type="protein sequence ID" value="CAH2072122.1"/>
    <property type="molecule type" value="Genomic_DNA"/>
</dbReference>
<dbReference type="GO" id="GO:0020037">
    <property type="term" value="F:heme binding"/>
    <property type="evidence" value="ECO:0007669"/>
    <property type="project" value="InterPro"/>
</dbReference>
<evidence type="ECO:0000313" key="7">
    <source>
        <dbReference type="Proteomes" id="UP000836841"/>
    </source>
</evidence>
<dbReference type="InterPro" id="IPR050529">
    <property type="entry name" value="CYP450_sterol_14alpha_dmase"/>
</dbReference>
<keyword evidence="5" id="KW-0812">Transmembrane</keyword>
<gene>
    <name evidence="6" type="ORF">TAV2_LOCUS21583</name>
</gene>
<evidence type="ECO:0008006" key="8">
    <source>
        <dbReference type="Google" id="ProtNLM"/>
    </source>
</evidence>
<proteinExistence type="inferred from homology"/>
<organism evidence="6 7">
    <name type="scientific">Thlaspi arvense</name>
    <name type="common">Field penny-cress</name>
    <dbReference type="NCBI Taxonomy" id="13288"/>
    <lineage>
        <taxon>Eukaryota</taxon>
        <taxon>Viridiplantae</taxon>
        <taxon>Streptophyta</taxon>
        <taxon>Embryophyta</taxon>
        <taxon>Tracheophyta</taxon>
        <taxon>Spermatophyta</taxon>
        <taxon>Magnoliopsida</taxon>
        <taxon>eudicotyledons</taxon>
        <taxon>Gunneridae</taxon>
        <taxon>Pentapetalae</taxon>
        <taxon>rosids</taxon>
        <taxon>malvids</taxon>
        <taxon>Brassicales</taxon>
        <taxon>Brassicaceae</taxon>
        <taxon>Thlaspideae</taxon>
        <taxon>Thlaspi</taxon>
    </lineage>
</organism>
<keyword evidence="3" id="KW-0479">Metal-binding</keyword>
<dbReference type="GO" id="GO:0004497">
    <property type="term" value="F:monooxygenase activity"/>
    <property type="evidence" value="ECO:0007669"/>
    <property type="project" value="InterPro"/>
</dbReference>
<keyword evidence="7" id="KW-1185">Reference proteome</keyword>
<dbReference type="PANTHER" id="PTHR24304">
    <property type="entry name" value="CYTOCHROME P450 FAMILY 7"/>
    <property type="match status" value="1"/>
</dbReference>
<protein>
    <recommendedName>
        <fullName evidence="8">Sterol 14-demethylase</fullName>
    </recommendedName>
</protein>
<keyword evidence="5" id="KW-0472">Membrane</keyword>
<keyword evidence="4" id="KW-0408">Iron</keyword>
<dbReference type="PANTHER" id="PTHR24304:SF2">
    <property type="entry name" value="24-HYDROXYCHOLESTEROL 7-ALPHA-HYDROXYLASE"/>
    <property type="match status" value="1"/>
</dbReference>
<comment type="similarity">
    <text evidence="1">Belongs to the cytochrome P450 family.</text>
</comment>
<dbReference type="Proteomes" id="UP000836841">
    <property type="component" value="Chromosome 6"/>
</dbReference>